<dbReference type="STRING" id="145857.GA0070616_1371"/>
<accession>A0A1C6RKZ1</accession>
<reference evidence="1 2" key="1">
    <citation type="submission" date="2016-06" db="EMBL/GenBank/DDBJ databases">
        <authorList>
            <person name="Kjaerup R.B."/>
            <person name="Dalgaard T.S."/>
            <person name="Juul-Madsen H.R."/>
        </authorList>
    </citation>
    <scope>NUCLEOTIDE SEQUENCE [LARGE SCALE GENOMIC DNA]</scope>
    <source>
        <strain evidence="1 2">DSM 43818</strain>
    </source>
</reference>
<evidence type="ECO:0000313" key="1">
    <source>
        <dbReference type="EMBL" id="SCL17842.1"/>
    </source>
</evidence>
<dbReference type="Proteomes" id="UP000199699">
    <property type="component" value="Unassembled WGS sequence"/>
</dbReference>
<name>A0A1C6RKZ1_9ACTN</name>
<keyword evidence="2" id="KW-1185">Reference proteome</keyword>
<proteinExistence type="predicted"/>
<gene>
    <name evidence="1" type="ORF">GA0070616_1371</name>
</gene>
<dbReference type="EMBL" id="FMHT01000003">
    <property type="protein sequence ID" value="SCL17842.1"/>
    <property type="molecule type" value="Genomic_DNA"/>
</dbReference>
<dbReference type="AlphaFoldDB" id="A0A1C6RKZ1"/>
<protein>
    <submittedName>
        <fullName evidence="1">Uncharacterized protein</fullName>
    </submittedName>
</protein>
<organism evidence="1 2">
    <name type="scientific">Micromonospora nigra</name>
    <dbReference type="NCBI Taxonomy" id="145857"/>
    <lineage>
        <taxon>Bacteria</taxon>
        <taxon>Bacillati</taxon>
        <taxon>Actinomycetota</taxon>
        <taxon>Actinomycetes</taxon>
        <taxon>Micromonosporales</taxon>
        <taxon>Micromonosporaceae</taxon>
        <taxon>Micromonospora</taxon>
    </lineage>
</organism>
<sequence length="153" mass="16977">MWWRFRAELVTTPFGKRGSFSSEDLHKLRSINEYVGVDDEGPAEDGEAPGRATIPATVLRLDRPELDGTRLVVRAVDVDLREQRRVHPFAPLGYLYDRSDHDELESDLTLDAGHYDEDNLVWSFSADVPGIIGLTEPLSSAGTPPAGNEGDQE</sequence>
<evidence type="ECO:0000313" key="2">
    <source>
        <dbReference type="Proteomes" id="UP000199699"/>
    </source>
</evidence>